<dbReference type="AlphaFoldDB" id="A0A6F9DKP5"/>
<evidence type="ECO:0000256" key="1">
    <source>
        <dbReference type="SAM" id="MobiDB-lite"/>
    </source>
</evidence>
<feature type="chain" id="PRO_5026183516" evidence="2">
    <location>
        <begin position="20"/>
        <end position="311"/>
    </location>
</feature>
<protein>
    <submittedName>
        <fullName evidence="3">28S ribosomal protein S9, mitochondrial</fullName>
    </submittedName>
</protein>
<reference evidence="3" key="1">
    <citation type="submission" date="2020-04" db="EMBL/GenBank/DDBJ databases">
        <authorList>
            <person name="Neveu A P."/>
        </authorList>
    </citation>
    <scope>NUCLEOTIDE SEQUENCE</scope>
    <source>
        <tissue evidence="3">Whole embryo</tissue>
    </source>
</reference>
<feature type="signal peptide" evidence="2">
    <location>
        <begin position="1"/>
        <end position="19"/>
    </location>
</feature>
<evidence type="ECO:0000313" key="3">
    <source>
        <dbReference type="EMBL" id="CAB3264014.1"/>
    </source>
</evidence>
<feature type="region of interest" description="Disordered" evidence="1">
    <location>
        <begin position="291"/>
        <end position="311"/>
    </location>
</feature>
<accession>A0A6F9DKP5</accession>
<keyword evidence="2" id="KW-0732">Signal</keyword>
<keyword evidence="3" id="KW-0687">Ribonucleoprotein</keyword>
<dbReference type="GO" id="GO:0005840">
    <property type="term" value="C:ribosome"/>
    <property type="evidence" value="ECO:0007669"/>
    <property type="project" value="UniProtKB-KW"/>
</dbReference>
<proteinExistence type="evidence at transcript level"/>
<dbReference type="EMBL" id="LR788152">
    <property type="protein sequence ID" value="CAB3264014.1"/>
    <property type="molecule type" value="mRNA"/>
</dbReference>
<organism evidence="3">
    <name type="scientific">Phallusia mammillata</name>
    <dbReference type="NCBI Taxonomy" id="59560"/>
    <lineage>
        <taxon>Eukaryota</taxon>
        <taxon>Metazoa</taxon>
        <taxon>Chordata</taxon>
        <taxon>Tunicata</taxon>
        <taxon>Ascidiacea</taxon>
        <taxon>Phlebobranchia</taxon>
        <taxon>Ascidiidae</taxon>
        <taxon>Phallusia</taxon>
    </lineage>
</organism>
<name>A0A6F9DKP5_9ASCI</name>
<sequence>MKILFVIAVIGSLVGLNEGEKILGIEVVKFSDAKAIIQYMFPTDYITALQYAVSGTKFCFPFCESANNQVQVAPIRAMSMQMYPQAGIESTDEVVQIVKKVITEDMIKTYIGGSYDPTLQEAFAKAVYFEFQVMPEQTKGLEWAATFTKIAKDELDSGGKDEHIKSFLEFISNEFEISSNIKNEQWRESRMEFIEDLLQKGTKENFQSFVLELMKLLDEATSGFNECPASHEFSQMFSFAMKLAHNTINTGTASQFFWQVITDLLDDFRSLCTAAESADAQENAPVVDMSFGGSSSSSSRMASLLQRIGKK</sequence>
<evidence type="ECO:0000256" key="2">
    <source>
        <dbReference type="SAM" id="SignalP"/>
    </source>
</evidence>
<gene>
    <name evidence="3" type="primary">Mrps9-002</name>
</gene>
<keyword evidence="3" id="KW-0689">Ribosomal protein</keyword>